<sequence>MLHVLSIFSMIFVVLLDARGVSHKKSMSGFGERFHDSTVDEFPCEKPPFTSRLPIRIRTKVELIWKDVERNGNCWVEMARTRNLLLRLTAEERSQIAKPPKDCRVPDVVHQLPKTAKRRIMKIWKDHKTGDDCWEQQKRTRLLLLNLPMTMKKLLHPPTFDCALPHFIDRLEPDLQKELRDIWVNHKPGESCTEEVDKQIQLLEKHEISLQSFQMPPPAMFRRFELLRKLRRESVA</sequence>
<reference evidence="2" key="1">
    <citation type="submission" date="2020-10" db="EMBL/GenBank/DDBJ databases">
        <authorList>
            <person name="Kikuchi T."/>
        </authorList>
    </citation>
    <scope>NUCLEOTIDE SEQUENCE</scope>
    <source>
        <strain evidence="2">NKZ352</strain>
    </source>
</reference>
<feature type="signal peptide" evidence="1">
    <location>
        <begin position="1"/>
        <end position="18"/>
    </location>
</feature>
<accession>A0A8S1H8N5</accession>
<dbReference type="OrthoDB" id="5796826at2759"/>
<protein>
    <submittedName>
        <fullName evidence="2">Uncharacterized protein</fullName>
    </submittedName>
</protein>
<feature type="chain" id="PRO_5035922867" evidence="1">
    <location>
        <begin position="19"/>
        <end position="236"/>
    </location>
</feature>
<dbReference type="EMBL" id="CAJGYM010000024">
    <property type="protein sequence ID" value="CAD6191864.1"/>
    <property type="molecule type" value="Genomic_DNA"/>
</dbReference>
<evidence type="ECO:0000313" key="2">
    <source>
        <dbReference type="EMBL" id="CAD6191864.1"/>
    </source>
</evidence>
<keyword evidence="3" id="KW-1185">Reference proteome</keyword>
<name>A0A8S1H8N5_9PELO</name>
<gene>
    <name evidence="2" type="ORF">CAUJ_LOCUS7783</name>
</gene>
<dbReference type="Proteomes" id="UP000835052">
    <property type="component" value="Unassembled WGS sequence"/>
</dbReference>
<dbReference type="AlphaFoldDB" id="A0A8S1H8N5"/>
<evidence type="ECO:0000313" key="3">
    <source>
        <dbReference type="Proteomes" id="UP000835052"/>
    </source>
</evidence>
<evidence type="ECO:0000256" key="1">
    <source>
        <dbReference type="SAM" id="SignalP"/>
    </source>
</evidence>
<comment type="caution">
    <text evidence="2">The sequence shown here is derived from an EMBL/GenBank/DDBJ whole genome shotgun (WGS) entry which is preliminary data.</text>
</comment>
<proteinExistence type="predicted"/>
<organism evidence="2 3">
    <name type="scientific">Caenorhabditis auriculariae</name>
    <dbReference type="NCBI Taxonomy" id="2777116"/>
    <lineage>
        <taxon>Eukaryota</taxon>
        <taxon>Metazoa</taxon>
        <taxon>Ecdysozoa</taxon>
        <taxon>Nematoda</taxon>
        <taxon>Chromadorea</taxon>
        <taxon>Rhabditida</taxon>
        <taxon>Rhabditina</taxon>
        <taxon>Rhabditomorpha</taxon>
        <taxon>Rhabditoidea</taxon>
        <taxon>Rhabditidae</taxon>
        <taxon>Peloderinae</taxon>
        <taxon>Caenorhabditis</taxon>
    </lineage>
</organism>
<keyword evidence="1" id="KW-0732">Signal</keyword>